<dbReference type="PANTHER" id="PTHR12431:SF14">
    <property type="entry name" value="LD15323P"/>
    <property type="match status" value="1"/>
</dbReference>
<proteinExistence type="predicted"/>
<gene>
    <name evidence="1" type="ORF">PACLA_8A039749</name>
</gene>
<dbReference type="PANTHER" id="PTHR12431">
    <property type="entry name" value="SORTING NEXIN 17 AND 27"/>
    <property type="match status" value="1"/>
</dbReference>
<dbReference type="InterPro" id="IPR001683">
    <property type="entry name" value="PX_dom"/>
</dbReference>
<sequence>MVDSTVPSVTDSYLKKDFGDRVPDKFPPKKLLTLNQTQLQERREQLEKYLQSISQDPVLVASKTFVKFLLKAQKESNNVEEEDMQLDIYLMNGKKFQVNVRNTDSTDHVMQEAMSQIKLPQNMIQYFSLFLVQREEDSGLA</sequence>
<dbReference type="Proteomes" id="UP001152795">
    <property type="component" value="Unassembled WGS sequence"/>
</dbReference>
<name>A0A6S7KWZ3_PARCT</name>
<dbReference type="PROSITE" id="PS50057">
    <property type="entry name" value="FERM_3"/>
    <property type="match status" value="1"/>
</dbReference>
<keyword evidence="2" id="KW-1185">Reference proteome</keyword>
<organism evidence="1 2">
    <name type="scientific">Paramuricea clavata</name>
    <name type="common">Red gorgonian</name>
    <name type="synonym">Violescent sea-whip</name>
    <dbReference type="NCBI Taxonomy" id="317549"/>
    <lineage>
        <taxon>Eukaryota</taxon>
        <taxon>Metazoa</taxon>
        <taxon>Cnidaria</taxon>
        <taxon>Anthozoa</taxon>
        <taxon>Octocorallia</taxon>
        <taxon>Malacalcyonacea</taxon>
        <taxon>Plexauridae</taxon>
        <taxon>Paramuricea</taxon>
    </lineage>
</organism>
<dbReference type="GO" id="GO:0032456">
    <property type="term" value="P:endocytic recycling"/>
    <property type="evidence" value="ECO:0007669"/>
    <property type="project" value="TreeGrafter"/>
</dbReference>
<dbReference type="GO" id="GO:0005769">
    <property type="term" value="C:early endosome"/>
    <property type="evidence" value="ECO:0007669"/>
    <property type="project" value="TreeGrafter"/>
</dbReference>
<dbReference type="Gene3D" id="3.10.20.90">
    <property type="entry name" value="Phosphatidylinositol 3-kinase Catalytic Subunit, Chain A, domain 1"/>
    <property type="match status" value="1"/>
</dbReference>
<dbReference type="Gene3D" id="3.30.1520.10">
    <property type="entry name" value="Phox-like domain"/>
    <property type="match status" value="1"/>
</dbReference>
<dbReference type="AlphaFoldDB" id="A0A6S7KWZ3"/>
<evidence type="ECO:0000313" key="1">
    <source>
        <dbReference type="EMBL" id="CAB4045621.1"/>
    </source>
</evidence>
<dbReference type="InterPro" id="IPR048763">
    <property type="entry name" value="SNX17-31_FERM_F1"/>
</dbReference>
<dbReference type="PROSITE" id="PS50195">
    <property type="entry name" value="PX"/>
    <property type="match status" value="1"/>
</dbReference>
<dbReference type="GO" id="GO:0035091">
    <property type="term" value="F:phosphatidylinositol binding"/>
    <property type="evidence" value="ECO:0007669"/>
    <property type="project" value="InterPro"/>
</dbReference>
<accession>A0A6S7KWZ3</accession>
<reference evidence="1" key="1">
    <citation type="submission" date="2020-04" db="EMBL/GenBank/DDBJ databases">
        <authorList>
            <person name="Alioto T."/>
            <person name="Alioto T."/>
            <person name="Gomez Garrido J."/>
        </authorList>
    </citation>
    <scope>NUCLEOTIDE SEQUENCE</scope>
    <source>
        <strain evidence="1">A484AB</strain>
    </source>
</reference>
<feature type="non-terminal residue" evidence="1">
    <location>
        <position position="1"/>
    </location>
</feature>
<dbReference type="InterPro" id="IPR036871">
    <property type="entry name" value="PX_dom_sf"/>
</dbReference>
<dbReference type="Pfam" id="PF21273">
    <property type="entry name" value="SNX17-27-31_F1_FERM"/>
    <property type="match status" value="1"/>
</dbReference>
<dbReference type="InterPro" id="IPR000299">
    <property type="entry name" value="FERM_domain"/>
</dbReference>
<evidence type="ECO:0000313" key="2">
    <source>
        <dbReference type="Proteomes" id="UP001152795"/>
    </source>
</evidence>
<dbReference type="GO" id="GO:0006886">
    <property type="term" value="P:intracellular protein transport"/>
    <property type="evidence" value="ECO:0007669"/>
    <property type="project" value="TreeGrafter"/>
</dbReference>
<protein>
    <submittedName>
        <fullName evidence="1">Sorting nexin-17-like</fullName>
    </submittedName>
</protein>
<dbReference type="SUPFAM" id="SSF64268">
    <property type="entry name" value="PX domain"/>
    <property type="match status" value="1"/>
</dbReference>
<dbReference type="OrthoDB" id="5772781at2759"/>
<dbReference type="Pfam" id="PF00787">
    <property type="entry name" value="PX"/>
    <property type="match status" value="1"/>
</dbReference>
<comment type="caution">
    <text evidence="1">The sequence shown here is derived from an EMBL/GenBank/DDBJ whole genome shotgun (WGS) entry which is preliminary data.</text>
</comment>
<dbReference type="EMBL" id="CACRXK020040689">
    <property type="protein sequence ID" value="CAB4045621.1"/>
    <property type="molecule type" value="Genomic_DNA"/>
</dbReference>